<dbReference type="KEGG" id="pgr:PGTG_13914"/>
<dbReference type="VEuPathDB" id="FungiDB:PGTG_13914"/>
<protein>
    <submittedName>
        <fullName evidence="2">Uncharacterized protein</fullName>
    </submittedName>
</protein>
<accession>E3KTB8</accession>
<evidence type="ECO:0000256" key="1">
    <source>
        <dbReference type="SAM" id="MobiDB-lite"/>
    </source>
</evidence>
<proteinExistence type="predicted"/>
<reference key="1">
    <citation type="submission" date="2007-01" db="EMBL/GenBank/DDBJ databases">
        <title>The Genome Sequence of Puccinia graminis f. sp. tritici Strain CRL 75-36-700-3.</title>
        <authorList>
            <consortium name="The Broad Institute Genome Sequencing Platform"/>
            <person name="Birren B."/>
            <person name="Lander E."/>
            <person name="Galagan J."/>
            <person name="Nusbaum C."/>
            <person name="Devon K."/>
            <person name="Cuomo C."/>
            <person name="Jaffe D."/>
            <person name="Butler J."/>
            <person name="Alvarez P."/>
            <person name="Gnerre S."/>
            <person name="Grabherr M."/>
            <person name="Mauceli E."/>
            <person name="Brockman W."/>
            <person name="Young S."/>
            <person name="LaButti K."/>
            <person name="Sykes S."/>
            <person name="DeCaprio D."/>
            <person name="Crawford M."/>
            <person name="Koehrsen M."/>
            <person name="Engels R."/>
            <person name="Montgomery P."/>
            <person name="Pearson M."/>
            <person name="Howarth C."/>
            <person name="Larson L."/>
            <person name="White J."/>
            <person name="Zeng Q."/>
            <person name="Kodira C."/>
            <person name="Yandava C."/>
            <person name="Alvarado L."/>
            <person name="O'Leary S."/>
            <person name="Szabo L."/>
            <person name="Dean R."/>
            <person name="Schein J."/>
        </authorList>
    </citation>
    <scope>NUCLEOTIDE SEQUENCE</scope>
    <source>
        <strain>CRL 75-36-700-3</strain>
    </source>
</reference>
<evidence type="ECO:0000313" key="3">
    <source>
        <dbReference type="Proteomes" id="UP000008783"/>
    </source>
</evidence>
<feature type="compositionally biased region" description="Polar residues" evidence="1">
    <location>
        <begin position="175"/>
        <end position="209"/>
    </location>
</feature>
<dbReference type="RefSeq" id="XP_003331962.2">
    <property type="nucleotide sequence ID" value="XM_003331914.2"/>
</dbReference>
<dbReference type="HOGENOM" id="CLU_794855_0_0_1"/>
<feature type="region of interest" description="Disordered" evidence="1">
    <location>
        <begin position="325"/>
        <end position="349"/>
    </location>
</feature>
<feature type="compositionally biased region" description="Basic and acidic residues" evidence="1">
    <location>
        <begin position="154"/>
        <end position="174"/>
    </location>
</feature>
<sequence length="349" mass="38072">MFQQSWGNISEWPCRNLRQDWDGKVPHRAPPNACTVKEGGPRFGKIMPPPDPQNTATEEVSDSGKSHQTLECFAKSASPSDQYDCFTHASKKTLSWLVFPSRGAPASLSSLICGCNVPRTNSIRRPVELSDIQLQAEEKESKGVNFVGFSSNVDSDRPGERETVAQDTTIDRSETISSGALSRESSGATSTPRSPTQTKEGSKLTNIDSISARDEGKHPTSSPMTLHTSQDHVESQPDAPNPVNSYPHGAEEVEWNLKRNTQAPSKEDPSGNAVLDSPGHSSLENLGPNDLDVSALKMKLEDPNWWSEIDRRAAEFLKGQGNYIDPHTGLEVPPRNHQHISGSAPENDA</sequence>
<feature type="compositionally biased region" description="Polar residues" evidence="1">
    <location>
        <begin position="219"/>
        <end position="228"/>
    </location>
</feature>
<name>E3KTB8_PUCGT</name>
<dbReference type="OrthoDB" id="2509765at2759"/>
<dbReference type="EMBL" id="DS178307">
    <property type="protein sequence ID" value="EFP87543.2"/>
    <property type="molecule type" value="Genomic_DNA"/>
</dbReference>
<reference evidence="3" key="2">
    <citation type="journal article" date="2011" name="Proc. Natl. Acad. Sci. U.S.A.">
        <title>Obligate biotrophy features unraveled by the genomic analysis of rust fungi.</title>
        <authorList>
            <person name="Duplessis S."/>
            <person name="Cuomo C.A."/>
            <person name="Lin Y.-C."/>
            <person name="Aerts A."/>
            <person name="Tisserant E."/>
            <person name="Veneault-Fourrey C."/>
            <person name="Joly D.L."/>
            <person name="Hacquard S."/>
            <person name="Amselem J."/>
            <person name="Cantarel B.L."/>
            <person name="Chiu R."/>
            <person name="Coutinho P.M."/>
            <person name="Feau N."/>
            <person name="Field M."/>
            <person name="Frey P."/>
            <person name="Gelhaye E."/>
            <person name="Goldberg J."/>
            <person name="Grabherr M.G."/>
            <person name="Kodira C.D."/>
            <person name="Kohler A."/>
            <person name="Kuees U."/>
            <person name="Lindquist E.A."/>
            <person name="Lucas S.M."/>
            <person name="Mago R."/>
            <person name="Mauceli E."/>
            <person name="Morin E."/>
            <person name="Murat C."/>
            <person name="Pangilinan J.L."/>
            <person name="Park R."/>
            <person name="Pearson M."/>
            <person name="Quesneville H."/>
            <person name="Rouhier N."/>
            <person name="Sakthikumar S."/>
            <person name="Salamov A.A."/>
            <person name="Schmutz J."/>
            <person name="Selles B."/>
            <person name="Shapiro H."/>
            <person name="Tanguay P."/>
            <person name="Tuskan G.A."/>
            <person name="Henrissat B."/>
            <person name="Van de Peer Y."/>
            <person name="Rouze P."/>
            <person name="Ellis J.G."/>
            <person name="Dodds P.N."/>
            <person name="Schein J.E."/>
            <person name="Zhong S."/>
            <person name="Hamelin R.C."/>
            <person name="Grigoriev I.V."/>
            <person name="Szabo L.J."/>
            <person name="Martin F."/>
        </authorList>
    </citation>
    <scope>NUCLEOTIDE SEQUENCE [LARGE SCALE GENOMIC DNA]</scope>
    <source>
        <strain evidence="3">CRL 75-36-700-3 / race SCCL</strain>
    </source>
</reference>
<dbReference type="Proteomes" id="UP000008783">
    <property type="component" value="Unassembled WGS sequence"/>
</dbReference>
<organism evidence="2 3">
    <name type="scientific">Puccinia graminis f. sp. tritici (strain CRL 75-36-700-3 / race SCCL)</name>
    <name type="common">Black stem rust fungus</name>
    <dbReference type="NCBI Taxonomy" id="418459"/>
    <lineage>
        <taxon>Eukaryota</taxon>
        <taxon>Fungi</taxon>
        <taxon>Dikarya</taxon>
        <taxon>Basidiomycota</taxon>
        <taxon>Pucciniomycotina</taxon>
        <taxon>Pucciniomycetes</taxon>
        <taxon>Pucciniales</taxon>
        <taxon>Pucciniaceae</taxon>
        <taxon>Puccinia</taxon>
    </lineage>
</organism>
<gene>
    <name evidence="2" type="ORF">PGTG_13914</name>
</gene>
<dbReference type="GeneID" id="10538442"/>
<evidence type="ECO:0000313" key="2">
    <source>
        <dbReference type="EMBL" id="EFP87543.2"/>
    </source>
</evidence>
<feature type="region of interest" description="Disordered" evidence="1">
    <location>
        <begin position="147"/>
        <end position="289"/>
    </location>
</feature>
<dbReference type="AlphaFoldDB" id="E3KTB8"/>
<dbReference type="InParanoid" id="E3KTB8"/>
<keyword evidence="3" id="KW-1185">Reference proteome</keyword>